<evidence type="ECO:0000313" key="3">
    <source>
        <dbReference type="Proteomes" id="UP000269301"/>
    </source>
</evidence>
<reference evidence="2 3" key="1">
    <citation type="journal article" date="2016" name="Int. J. Syst. Evol. Microbiol.">
        <title>Oceanobacillus halophilus sp. nov., a novel moderately halophilic bacterium from a hypersaline lake.</title>
        <authorList>
            <person name="Amoozegar M.A."/>
            <person name="Bagheri M."/>
            <person name="Makhdoumi A."/>
            <person name="Nikou M.M."/>
            <person name="Fazeli S.A.S."/>
            <person name="Schumann P."/>
            <person name="Sproer C."/>
            <person name="Sanchez-Porro C."/>
            <person name="Ventosa A."/>
        </authorList>
    </citation>
    <scope>NUCLEOTIDE SEQUENCE [LARGE SCALE GENOMIC DNA]</scope>
    <source>
        <strain evidence="2 3">DSM 23996</strain>
    </source>
</reference>
<dbReference type="OrthoDB" id="2436848at2"/>
<feature type="transmembrane region" description="Helical" evidence="1">
    <location>
        <begin position="63"/>
        <end position="84"/>
    </location>
</feature>
<evidence type="ECO:0008006" key="4">
    <source>
        <dbReference type="Google" id="ProtNLM"/>
    </source>
</evidence>
<accession>A0A495A4L5</accession>
<feature type="transmembrane region" description="Helical" evidence="1">
    <location>
        <begin position="6"/>
        <end position="25"/>
    </location>
</feature>
<dbReference type="RefSeq" id="WP_121203699.1">
    <property type="nucleotide sequence ID" value="NZ_RBZP01000003.1"/>
</dbReference>
<dbReference type="AlphaFoldDB" id="A0A495A4L5"/>
<gene>
    <name evidence="2" type="ORF">D8M06_07015</name>
</gene>
<evidence type="ECO:0000313" key="2">
    <source>
        <dbReference type="EMBL" id="RKQ34666.1"/>
    </source>
</evidence>
<comment type="caution">
    <text evidence="2">The sequence shown here is derived from an EMBL/GenBank/DDBJ whole genome shotgun (WGS) entry which is preliminary data.</text>
</comment>
<dbReference type="Proteomes" id="UP000269301">
    <property type="component" value="Unassembled WGS sequence"/>
</dbReference>
<sequence length="196" mass="22858">MKIFLDALFFLIIGYYCVSFIQVLIRMESKVILPTTSEERAVIRKHPEKPLAPPKYSKQKLGIIIYSGVLMFVISMYFISLTFNEINWSIYLLLSIPLTNSSDLFNLFAISNDGVLSGIRFIPWKRMKSYQFITIDMNHRFYGFSKEVNNRYELKIKTKGFPVSLVVTSDEMKEKLDNILREHIYGTEKITVVKES</sequence>
<keyword evidence="1" id="KW-0812">Transmembrane</keyword>
<dbReference type="EMBL" id="RBZP01000003">
    <property type="protein sequence ID" value="RKQ34666.1"/>
    <property type="molecule type" value="Genomic_DNA"/>
</dbReference>
<keyword evidence="3" id="KW-1185">Reference proteome</keyword>
<keyword evidence="1" id="KW-0472">Membrane</keyword>
<organism evidence="2 3">
    <name type="scientific">Oceanobacillus halophilus</name>
    <dbReference type="NCBI Taxonomy" id="930130"/>
    <lineage>
        <taxon>Bacteria</taxon>
        <taxon>Bacillati</taxon>
        <taxon>Bacillota</taxon>
        <taxon>Bacilli</taxon>
        <taxon>Bacillales</taxon>
        <taxon>Bacillaceae</taxon>
        <taxon>Oceanobacillus</taxon>
    </lineage>
</organism>
<protein>
    <recommendedName>
        <fullName evidence="4">DUF5673 domain-containing protein</fullName>
    </recommendedName>
</protein>
<evidence type="ECO:0000256" key="1">
    <source>
        <dbReference type="SAM" id="Phobius"/>
    </source>
</evidence>
<name>A0A495A4L5_9BACI</name>
<keyword evidence="1" id="KW-1133">Transmembrane helix</keyword>
<proteinExistence type="predicted"/>